<gene>
    <name evidence="1" type="ORF">BV22DRAFT_1066797</name>
</gene>
<reference evidence="1" key="1">
    <citation type="journal article" date="2021" name="New Phytol.">
        <title>Evolutionary innovations through gain and loss of genes in the ectomycorrhizal Boletales.</title>
        <authorList>
            <person name="Wu G."/>
            <person name="Miyauchi S."/>
            <person name="Morin E."/>
            <person name="Kuo A."/>
            <person name="Drula E."/>
            <person name="Varga T."/>
            <person name="Kohler A."/>
            <person name="Feng B."/>
            <person name="Cao Y."/>
            <person name="Lipzen A."/>
            <person name="Daum C."/>
            <person name="Hundley H."/>
            <person name="Pangilinan J."/>
            <person name="Johnson J."/>
            <person name="Barry K."/>
            <person name="LaButti K."/>
            <person name="Ng V."/>
            <person name="Ahrendt S."/>
            <person name="Min B."/>
            <person name="Choi I.G."/>
            <person name="Park H."/>
            <person name="Plett J.M."/>
            <person name="Magnuson J."/>
            <person name="Spatafora J.W."/>
            <person name="Nagy L.G."/>
            <person name="Henrissat B."/>
            <person name="Grigoriev I.V."/>
            <person name="Yang Z.L."/>
            <person name="Xu J."/>
            <person name="Martin F.M."/>
        </authorList>
    </citation>
    <scope>NUCLEOTIDE SEQUENCE</scope>
    <source>
        <strain evidence="1">KUC20120723A-06</strain>
    </source>
</reference>
<sequence>MAGKRFRPPNLTLLPDTRSLESNITLESPFNLYSDEDDELQLSSPSSIASSTSLGISPRTSRDFTSVDTDDLSKDLAVLAKLRQSVQKNLRLRPIRSFGALPKPGSAPLQIIPPTLPSWRESACQNPPSPSSATSSVYYTPTDMRSPAHESYAALELPPTPFLPPPHPTSSLDPQCLCNRLSASNRPLLLDRRPLASYEACHLRDSINIAIPSLILKRCRKPGGGFQSFDALRQFITSEKGKHQWDDITAPGGCWDGDVVVIHGEETDEPDKGNAQVTAWALLPVLSSLLGNDRVFYLQGGMPSAQQHTKLRKHIIQKTEQGGSFEGTTQKKKGRGLFQLNTQVASGSNLAEIEQPERSPLPMMPSAMSQHPDTTDSSPPPSQLAFRRPHPPRRPSAPNLSRLNTSSAEPHSLPRLTIRTVPTRSATMPSTPLQSAPTLFISSPHSPSRLTLLHSNHTPPASATHWTTSPSELYPTSPISDQPTTPHTPMPPRSPASTARPDGDQPTTDSETFPVFTVSMILPNFLYLGPELTLPEHVEELKSLGIKRILNIAAECDDDHGLHLRDVFERYVHIPMRDTVEEDRITRGLKEACDVLDDASLYGASTYVHCKAGKSRSVTAVMAYLIHANHWTLSRAYAFVLERRKGISPNIGFVSELMTFEEQELGGKSVGVVQVQGGEAETEGYAYAAGSRRTGHVRESLPPMYVIPDYAADGPPGGDVGQEMEVKDSSGRYRHVRRAPVDETTLQPMRRVSKAGLESAAATS</sequence>
<evidence type="ECO:0000313" key="1">
    <source>
        <dbReference type="EMBL" id="KAH7924457.1"/>
    </source>
</evidence>
<proteinExistence type="predicted"/>
<evidence type="ECO:0000313" key="2">
    <source>
        <dbReference type="Proteomes" id="UP000790709"/>
    </source>
</evidence>
<name>A0ACB8BFD3_9AGAM</name>
<keyword evidence="2" id="KW-1185">Reference proteome</keyword>
<protein>
    <submittedName>
        <fullName evidence="1">Uncharacterized protein</fullName>
    </submittedName>
</protein>
<dbReference type="EMBL" id="MU266424">
    <property type="protein sequence ID" value="KAH7924457.1"/>
    <property type="molecule type" value="Genomic_DNA"/>
</dbReference>
<comment type="caution">
    <text evidence="1">The sequence shown here is derived from an EMBL/GenBank/DDBJ whole genome shotgun (WGS) entry which is preliminary data.</text>
</comment>
<accession>A0ACB8BFD3</accession>
<organism evidence="1 2">
    <name type="scientific">Leucogyrophana mollusca</name>
    <dbReference type="NCBI Taxonomy" id="85980"/>
    <lineage>
        <taxon>Eukaryota</taxon>
        <taxon>Fungi</taxon>
        <taxon>Dikarya</taxon>
        <taxon>Basidiomycota</taxon>
        <taxon>Agaricomycotina</taxon>
        <taxon>Agaricomycetes</taxon>
        <taxon>Agaricomycetidae</taxon>
        <taxon>Boletales</taxon>
        <taxon>Boletales incertae sedis</taxon>
        <taxon>Leucogyrophana</taxon>
    </lineage>
</organism>
<dbReference type="Proteomes" id="UP000790709">
    <property type="component" value="Unassembled WGS sequence"/>
</dbReference>